<sequence>MSINWCKIRWPIGQDQEDLFFYKRTGLFQIKIKNPNHNHPPSQNPSVHPIHRRLKPDQKHLVEQLTHAG</sequence>
<comment type="caution">
    <text evidence="1">The sequence shown here is derived from an EMBL/GenBank/DDBJ whole genome shotgun (WGS) entry which is preliminary data.</text>
</comment>
<proteinExistence type="predicted"/>
<evidence type="ECO:0000313" key="1">
    <source>
        <dbReference type="EMBL" id="KAI7962714.1"/>
    </source>
</evidence>
<name>A0ACC0EY77_9BASI</name>
<keyword evidence="2" id="KW-1185">Reference proteome</keyword>
<feature type="non-terminal residue" evidence="1">
    <location>
        <position position="69"/>
    </location>
</feature>
<protein>
    <submittedName>
        <fullName evidence="1">Uncharacterized protein</fullName>
    </submittedName>
</protein>
<accession>A0ACC0EY77</accession>
<reference evidence="2" key="2">
    <citation type="journal article" date="2018" name="Mol. Plant Microbe Interact.">
        <title>Genome sequence resources for the wheat stripe rust pathogen (Puccinia striiformis f. sp. tritici) and the barley stripe rust pathogen (Puccinia striiformis f. sp. hordei).</title>
        <authorList>
            <person name="Xia C."/>
            <person name="Wang M."/>
            <person name="Yin C."/>
            <person name="Cornejo O.E."/>
            <person name="Hulbert S.H."/>
            <person name="Chen X."/>
        </authorList>
    </citation>
    <scope>NUCLEOTIDE SEQUENCE [LARGE SCALE GENOMIC DNA]</scope>
    <source>
        <strain evidence="2">93-210</strain>
    </source>
</reference>
<reference evidence="2" key="1">
    <citation type="journal article" date="2018" name="BMC Genomics">
        <title>Genomic insights into host adaptation between the wheat stripe rust pathogen (Puccinia striiformis f. sp. tritici) and the barley stripe rust pathogen (Puccinia striiformis f. sp. hordei).</title>
        <authorList>
            <person name="Xia C."/>
            <person name="Wang M."/>
            <person name="Yin C."/>
            <person name="Cornejo O.E."/>
            <person name="Hulbert S.H."/>
            <person name="Chen X."/>
        </authorList>
    </citation>
    <scope>NUCLEOTIDE SEQUENCE [LARGE SCALE GENOMIC DNA]</scope>
    <source>
        <strain evidence="2">93-210</strain>
    </source>
</reference>
<dbReference type="EMBL" id="CM045865">
    <property type="protein sequence ID" value="KAI7962714.1"/>
    <property type="molecule type" value="Genomic_DNA"/>
</dbReference>
<evidence type="ECO:0000313" key="2">
    <source>
        <dbReference type="Proteomes" id="UP001060170"/>
    </source>
</evidence>
<gene>
    <name evidence="1" type="ORF">MJO28_000808</name>
</gene>
<organism evidence="1 2">
    <name type="scientific">Puccinia striiformis f. sp. tritici</name>
    <dbReference type="NCBI Taxonomy" id="168172"/>
    <lineage>
        <taxon>Eukaryota</taxon>
        <taxon>Fungi</taxon>
        <taxon>Dikarya</taxon>
        <taxon>Basidiomycota</taxon>
        <taxon>Pucciniomycotina</taxon>
        <taxon>Pucciniomycetes</taxon>
        <taxon>Pucciniales</taxon>
        <taxon>Pucciniaceae</taxon>
        <taxon>Puccinia</taxon>
    </lineage>
</organism>
<dbReference type="Proteomes" id="UP001060170">
    <property type="component" value="Chromosome 1"/>
</dbReference>
<reference evidence="1 2" key="3">
    <citation type="journal article" date="2022" name="Microbiol. Spectr.">
        <title>Folding features and dynamics of 3D genome architecture in plant fungal pathogens.</title>
        <authorList>
            <person name="Xia C."/>
        </authorList>
    </citation>
    <scope>NUCLEOTIDE SEQUENCE [LARGE SCALE GENOMIC DNA]</scope>
    <source>
        <strain evidence="1 2">93-210</strain>
    </source>
</reference>